<proteinExistence type="inferred from homology"/>
<dbReference type="PANTHER" id="PTHR35604:SF2">
    <property type="entry name" value="TRANSPOSASE INSH FOR INSERTION SEQUENCE ELEMENT IS5A-RELATED"/>
    <property type="match status" value="1"/>
</dbReference>
<dbReference type="GO" id="GO:0006313">
    <property type="term" value="P:DNA transposition"/>
    <property type="evidence" value="ECO:0007669"/>
    <property type="project" value="InterPro"/>
</dbReference>
<keyword evidence="3" id="KW-0815">Transposition</keyword>
<name>A0A9Q2QE98_9GAMM</name>
<dbReference type="Pfam" id="PF05598">
    <property type="entry name" value="DUF772"/>
    <property type="match status" value="1"/>
</dbReference>
<feature type="domain" description="Transposase InsH N-terminal" evidence="7">
    <location>
        <begin position="9"/>
        <end position="106"/>
    </location>
</feature>
<dbReference type="GeneID" id="93255171"/>
<dbReference type="InterPro" id="IPR008490">
    <property type="entry name" value="Transposase_InsH_N"/>
</dbReference>
<evidence type="ECO:0000259" key="6">
    <source>
        <dbReference type="Pfam" id="PF01609"/>
    </source>
</evidence>
<keyword evidence="9" id="KW-1185">Reference proteome</keyword>
<evidence type="ECO:0000259" key="7">
    <source>
        <dbReference type="Pfam" id="PF05598"/>
    </source>
</evidence>
<dbReference type="RefSeq" id="WP_159184447.1">
    <property type="nucleotide sequence ID" value="NZ_JACVJL010000159.1"/>
</dbReference>
<evidence type="ECO:0000256" key="5">
    <source>
        <dbReference type="ARBA" id="ARBA00023172"/>
    </source>
</evidence>
<accession>A0A9Q2QE98</accession>
<dbReference type="GO" id="GO:0003677">
    <property type="term" value="F:DNA binding"/>
    <property type="evidence" value="ECO:0007669"/>
    <property type="project" value="UniProtKB-KW"/>
</dbReference>
<organism evidence="8 9">
    <name type="scientific">Francisella noatunensis</name>
    <dbReference type="NCBI Taxonomy" id="657445"/>
    <lineage>
        <taxon>Bacteria</taxon>
        <taxon>Pseudomonadati</taxon>
        <taxon>Pseudomonadota</taxon>
        <taxon>Gammaproteobacteria</taxon>
        <taxon>Thiotrichales</taxon>
        <taxon>Francisellaceae</taxon>
        <taxon>Francisella</taxon>
    </lineage>
</organism>
<evidence type="ECO:0000313" key="8">
    <source>
        <dbReference type="EMBL" id="MBK2065556.1"/>
    </source>
</evidence>
<comment type="similarity">
    <text evidence="2">Belongs to the transposase 11 family.</text>
</comment>
<protein>
    <submittedName>
        <fullName evidence="8">IS5 family transposase</fullName>
    </submittedName>
</protein>
<comment type="function">
    <text evidence="1">Involved in the transposition of the insertion sequence IS5.</text>
</comment>
<dbReference type="NCBIfam" id="NF033581">
    <property type="entry name" value="transpos_IS5_4"/>
    <property type="match status" value="1"/>
</dbReference>
<dbReference type="PANTHER" id="PTHR35604">
    <property type="entry name" value="TRANSPOSASE INSH FOR INSERTION SEQUENCE ELEMENT IS5A-RELATED"/>
    <property type="match status" value="1"/>
</dbReference>
<evidence type="ECO:0000256" key="4">
    <source>
        <dbReference type="ARBA" id="ARBA00023125"/>
    </source>
</evidence>
<sequence length="331" mass="38156">MDFFFLGIEELLGSDNKFVKLNKLINFEKFRKILKGIHTQDRSNQGRPSYDSVMMFKLFLLLCQSYSLSDRELASSLRLRLDFMYFTGFTPTDNLPDYSTINKFRNLLIEKRKLKKLFKLLNRQLEDLGLSINNAKGAIIDATLIESAGKPNKHIDNIPNDRKELDTETTDISYSKDTDARWIKKGRKSHFGYKVFASVDDDHGFIQTVHTESAEVYEAHRLSKLLNDVNVSILLADKAYDTASNRDYLKESKVKNGILKKAARGKPLTARQKQRNKLLSKTRYKVEQCFGTLKRVFNFRRAAYFTTVKVQAQALLKSCCFNMLKAVNLMA</sequence>
<dbReference type="InterPro" id="IPR047959">
    <property type="entry name" value="Transpos_IS5"/>
</dbReference>
<gene>
    <name evidence="8" type="ORF">IB647_08075</name>
</gene>
<evidence type="ECO:0000256" key="3">
    <source>
        <dbReference type="ARBA" id="ARBA00022578"/>
    </source>
</evidence>
<keyword evidence="5" id="KW-0233">DNA recombination</keyword>
<feature type="domain" description="Transposase IS4-like" evidence="6">
    <location>
        <begin position="137"/>
        <end position="323"/>
    </location>
</feature>
<dbReference type="AlphaFoldDB" id="A0A9Q2QE98"/>
<keyword evidence="4" id="KW-0238">DNA-binding</keyword>
<reference evidence="8 9" key="1">
    <citation type="submission" date="2020-09" db="EMBL/GenBank/DDBJ databases">
        <title>Development of specific Francisella tularensis PCR assay based on in-depth characterization of family Francisellaceae.</title>
        <authorList>
            <person name="Ohrman C."/>
            <person name="Sahl J."/>
            <person name="Sjodin A."/>
            <person name="Uneklint I."/>
            <person name="Ballard R."/>
            <person name="Karlsson L."/>
            <person name="Mcdonough R."/>
            <person name="Sundell D."/>
            <person name="Soria K."/>
            <person name="Brindeflk B."/>
            <person name="Vallesi A."/>
            <person name="Ramirez-Paredes J.G."/>
            <person name="Colquhoun D."/>
            <person name="Myrtennas K."/>
            <person name="Birdsell D."/>
            <person name="Johansson A."/>
            <person name="Wagner D."/>
            <person name="Forsman M."/>
        </authorList>
    </citation>
    <scope>NUCLEOTIDE SEQUENCE [LARGE SCALE GENOMIC DNA]</scope>
    <source>
        <strain evidence="8 9">FSC1140</strain>
    </source>
</reference>
<evidence type="ECO:0000256" key="2">
    <source>
        <dbReference type="ARBA" id="ARBA00010075"/>
    </source>
</evidence>
<dbReference type="EMBL" id="JACVKN010000168">
    <property type="protein sequence ID" value="MBK2065556.1"/>
    <property type="molecule type" value="Genomic_DNA"/>
</dbReference>
<dbReference type="GO" id="GO:0004803">
    <property type="term" value="F:transposase activity"/>
    <property type="evidence" value="ECO:0007669"/>
    <property type="project" value="InterPro"/>
</dbReference>
<evidence type="ECO:0000256" key="1">
    <source>
        <dbReference type="ARBA" id="ARBA00003544"/>
    </source>
</evidence>
<evidence type="ECO:0000313" key="9">
    <source>
        <dbReference type="Proteomes" id="UP000701999"/>
    </source>
</evidence>
<dbReference type="Pfam" id="PF01609">
    <property type="entry name" value="DDE_Tnp_1"/>
    <property type="match status" value="1"/>
</dbReference>
<dbReference type="InterPro" id="IPR002559">
    <property type="entry name" value="Transposase_11"/>
</dbReference>
<dbReference type="Proteomes" id="UP000701999">
    <property type="component" value="Unassembled WGS sequence"/>
</dbReference>
<comment type="caution">
    <text evidence="8">The sequence shown here is derived from an EMBL/GenBank/DDBJ whole genome shotgun (WGS) entry which is preliminary data.</text>
</comment>